<evidence type="ECO:0000313" key="2">
    <source>
        <dbReference type="EMBL" id="MDR6237816.1"/>
    </source>
</evidence>
<organism evidence="2 3">
    <name type="scientific">Aureibacter tunicatorum</name>
    <dbReference type="NCBI Taxonomy" id="866807"/>
    <lineage>
        <taxon>Bacteria</taxon>
        <taxon>Pseudomonadati</taxon>
        <taxon>Bacteroidota</taxon>
        <taxon>Cytophagia</taxon>
        <taxon>Cytophagales</taxon>
        <taxon>Persicobacteraceae</taxon>
        <taxon>Aureibacter</taxon>
    </lineage>
</organism>
<dbReference type="AlphaFoldDB" id="A0AAE3XHJ6"/>
<protein>
    <recommendedName>
        <fullName evidence="4">DUF3332 domain-containing protein</fullName>
    </recommendedName>
</protein>
<feature type="transmembrane region" description="Helical" evidence="1">
    <location>
        <begin position="49"/>
        <end position="71"/>
    </location>
</feature>
<dbReference type="Pfam" id="PF11810">
    <property type="entry name" value="DUF3332"/>
    <property type="match status" value="1"/>
</dbReference>
<keyword evidence="1" id="KW-0472">Membrane</keyword>
<comment type="caution">
    <text evidence="2">The sequence shown here is derived from an EMBL/GenBank/DDBJ whole genome shotgun (WGS) entry which is preliminary data.</text>
</comment>
<name>A0AAE3XHJ6_9BACT</name>
<gene>
    <name evidence="2" type="ORF">HNQ88_000792</name>
</gene>
<dbReference type="Proteomes" id="UP001185092">
    <property type="component" value="Unassembled WGS sequence"/>
</dbReference>
<proteinExistence type="predicted"/>
<reference evidence="2" key="1">
    <citation type="submission" date="2023-07" db="EMBL/GenBank/DDBJ databases">
        <title>Genomic Encyclopedia of Type Strains, Phase IV (KMG-IV): sequencing the most valuable type-strain genomes for metagenomic binning, comparative biology and taxonomic classification.</title>
        <authorList>
            <person name="Goeker M."/>
        </authorList>
    </citation>
    <scope>NUCLEOTIDE SEQUENCE</scope>
    <source>
        <strain evidence="2">DSM 26174</strain>
    </source>
</reference>
<evidence type="ECO:0000256" key="1">
    <source>
        <dbReference type="SAM" id="Phobius"/>
    </source>
</evidence>
<sequence length="185" mass="20995">MMKAVLKKFLMIALASSLMVSSSCIGPFKLTTNLHSWNQQVGTKFINELVFFAFVIVPIYPLSLLGDALIFNSIEFWGGENPISMKEGESEERIVKVKGEKYKVLTTKNRYEIVNLATEEVVEFDYDPETGIWLMTDEEKSMKLVELKKMNKKTVARFFTPNGNSVDYMVDSQGDNMKLGQALAR</sequence>
<accession>A0AAE3XHJ6</accession>
<keyword evidence="3" id="KW-1185">Reference proteome</keyword>
<keyword evidence="1" id="KW-0812">Transmembrane</keyword>
<dbReference type="EMBL" id="JAVDQD010000001">
    <property type="protein sequence ID" value="MDR6237816.1"/>
    <property type="molecule type" value="Genomic_DNA"/>
</dbReference>
<evidence type="ECO:0000313" key="3">
    <source>
        <dbReference type="Proteomes" id="UP001185092"/>
    </source>
</evidence>
<dbReference type="RefSeq" id="WP_309937287.1">
    <property type="nucleotide sequence ID" value="NZ_AP025305.1"/>
</dbReference>
<evidence type="ECO:0008006" key="4">
    <source>
        <dbReference type="Google" id="ProtNLM"/>
    </source>
</evidence>
<dbReference type="PROSITE" id="PS51257">
    <property type="entry name" value="PROKAR_LIPOPROTEIN"/>
    <property type="match status" value="1"/>
</dbReference>
<dbReference type="InterPro" id="IPR021768">
    <property type="entry name" value="DUF3332"/>
</dbReference>
<keyword evidence="1" id="KW-1133">Transmembrane helix</keyword>